<evidence type="ECO:0000256" key="5">
    <source>
        <dbReference type="ARBA" id="ARBA00022536"/>
    </source>
</evidence>
<dbReference type="OMA" id="GPHINLA"/>
<dbReference type="CDD" id="cd00054">
    <property type="entry name" value="EGF_CA"/>
    <property type="match status" value="1"/>
</dbReference>
<dbReference type="Pfam" id="PF05735">
    <property type="entry name" value="TSP_C"/>
    <property type="match status" value="1"/>
</dbReference>
<dbReference type="PROSITE" id="PS01187">
    <property type="entry name" value="EGF_CA"/>
    <property type="match status" value="1"/>
</dbReference>
<gene>
    <name evidence="17" type="ORF">NEMVEDRAFT_v1g85341</name>
</gene>
<dbReference type="Gene3D" id="2.60.120.200">
    <property type="match status" value="1"/>
</dbReference>
<dbReference type="PROSITE" id="PS51236">
    <property type="entry name" value="TSP_CTER"/>
    <property type="match status" value="1"/>
</dbReference>
<dbReference type="FunFam" id="2.10.25.10:FF:000027">
    <property type="entry name" value="Thrombospondin 3"/>
    <property type="match status" value="1"/>
</dbReference>
<feature type="non-terminal residue" evidence="17">
    <location>
        <position position="718"/>
    </location>
</feature>
<keyword evidence="18" id="KW-1185">Reference proteome</keyword>
<dbReference type="Gene3D" id="4.10.1080.10">
    <property type="entry name" value="TSP type-3 repeat"/>
    <property type="match status" value="2"/>
</dbReference>
<evidence type="ECO:0000256" key="3">
    <source>
        <dbReference type="ARBA" id="ARBA00009456"/>
    </source>
</evidence>
<feature type="domain" description="EGF-like" evidence="15">
    <location>
        <begin position="102"/>
        <end position="140"/>
    </location>
</feature>
<dbReference type="Pfam" id="PF02412">
    <property type="entry name" value="TSP_3"/>
    <property type="match status" value="6"/>
</dbReference>
<keyword evidence="7" id="KW-0677">Repeat</keyword>
<evidence type="ECO:0000256" key="12">
    <source>
        <dbReference type="PROSITE-ProRule" id="PRU00076"/>
    </source>
</evidence>
<dbReference type="InterPro" id="IPR008859">
    <property type="entry name" value="Thrombospondin_C"/>
</dbReference>
<dbReference type="PROSITE" id="PS51234">
    <property type="entry name" value="TSP3"/>
    <property type="match status" value="2"/>
</dbReference>
<keyword evidence="8 13" id="KW-0106">Calcium</keyword>
<comment type="caution">
    <text evidence="12">Lacks conserved residue(s) required for the propagation of feature annotation.</text>
</comment>
<evidence type="ECO:0000256" key="1">
    <source>
        <dbReference type="ARBA" id="ARBA00004613"/>
    </source>
</evidence>
<dbReference type="SUPFAM" id="SSF49899">
    <property type="entry name" value="Concanavalin A-like lectins/glucanases"/>
    <property type="match status" value="1"/>
</dbReference>
<evidence type="ECO:0000256" key="9">
    <source>
        <dbReference type="ARBA" id="ARBA00022889"/>
    </source>
</evidence>
<keyword evidence="5 12" id="KW-0245">EGF-like domain</keyword>
<dbReference type="InterPro" id="IPR003367">
    <property type="entry name" value="Thrombospondin_3-like_rpt"/>
</dbReference>
<dbReference type="AlphaFoldDB" id="A7RL39"/>
<dbReference type="Pfam" id="PF12947">
    <property type="entry name" value="EGF_3"/>
    <property type="match status" value="1"/>
</dbReference>
<dbReference type="eggNOG" id="ENOG502QRK8">
    <property type="taxonomic scope" value="Eukaryota"/>
</dbReference>
<protein>
    <submittedName>
        <fullName evidence="17">Uncharacterized protein</fullName>
    </submittedName>
</protein>
<dbReference type="InterPro" id="IPR026823">
    <property type="entry name" value="cEGF"/>
</dbReference>
<feature type="region of interest" description="Disordered" evidence="14">
    <location>
        <begin position="427"/>
        <end position="448"/>
    </location>
</feature>
<dbReference type="InterPro" id="IPR049883">
    <property type="entry name" value="NOTCH1_EGF-like"/>
</dbReference>
<evidence type="ECO:0000313" key="17">
    <source>
        <dbReference type="EMBL" id="EDO47865.1"/>
    </source>
</evidence>
<dbReference type="InterPro" id="IPR018097">
    <property type="entry name" value="EGF_Ca-bd_CS"/>
</dbReference>
<feature type="domain" description="EGF-like" evidence="15">
    <location>
        <begin position="200"/>
        <end position="241"/>
    </location>
</feature>
<dbReference type="Pfam" id="PF07645">
    <property type="entry name" value="EGF_CA"/>
    <property type="match status" value="1"/>
</dbReference>
<dbReference type="Gene3D" id="2.10.25.10">
    <property type="entry name" value="Laminin"/>
    <property type="match status" value="4"/>
</dbReference>
<dbReference type="GO" id="GO:0005509">
    <property type="term" value="F:calcium ion binding"/>
    <property type="evidence" value="ECO:0007669"/>
    <property type="project" value="UniProtKB-UniRule"/>
</dbReference>
<comment type="similarity">
    <text evidence="3">Belongs to the thrombospondin family.</text>
</comment>
<dbReference type="Pfam" id="PF12662">
    <property type="entry name" value="cEGF"/>
    <property type="match status" value="1"/>
</dbReference>
<dbReference type="SUPFAM" id="SSF103647">
    <property type="entry name" value="TSP type-3 repeat"/>
    <property type="match status" value="3"/>
</dbReference>
<keyword evidence="11" id="KW-0325">Glycoprotein</keyword>
<keyword evidence="9" id="KW-0130">Cell adhesion</keyword>
<dbReference type="GO" id="GO:0007155">
    <property type="term" value="P:cell adhesion"/>
    <property type="evidence" value="ECO:0007669"/>
    <property type="project" value="UniProtKB-KW"/>
</dbReference>
<evidence type="ECO:0000259" key="15">
    <source>
        <dbReference type="PROSITE" id="PS50026"/>
    </source>
</evidence>
<feature type="compositionally biased region" description="Acidic residues" evidence="14">
    <location>
        <begin position="433"/>
        <end position="448"/>
    </location>
</feature>
<keyword evidence="4" id="KW-0964">Secreted</keyword>
<dbReference type="PANTHER" id="PTHR10199">
    <property type="entry name" value="THROMBOSPONDIN"/>
    <property type="match status" value="1"/>
</dbReference>
<evidence type="ECO:0000256" key="13">
    <source>
        <dbReference type="PROSITE-ProRule" id="PRU00634"/>
    </source>
</evidence>
<evidence type="ECO:0000256" key="10">
    <source>
        <dbReference type="ARBA" id="ARBA00023157"/>
    </source>
</evidence>
<proteinExistence type="inferred from homology"/>
<feature type="repeat" description="TSP type-3" evidence="13">
    <location>
        <begin position="275"/>
        <end position="310"/>
    </location>
</feature>
<feature type="repeat" description="TSP type-3" evidence="13">
    <location>
        <begin position="433"/>
        <end position="468"/>
    </location>
</feature>
<accession>A7RL39</accession>
<feature type="compositionally biased region" description="Acidic residues" evidence="14">
    <location>
        <begin position="275"/>
        <end position="294"/>
    </location>
</feature>
<name>A7RL39_NEMVE</name>
<evidence type="ECO:0000256" key="7">
    <source>
        <dbReference type="ARBA" id="ARBA00022737"/>
    </source>
</evidence>
<dbReference type="GO" id="GO:0005576">
    <property type="term" value="C:extracellular region"/>
    <property type="evidence" value="ECO:0007669"/>
    <property type="project" value="UniProtKB-SubCell"/>
</dbReference>
<feature type="domain" description="TSP C-terminal" evidence="16">
    <location>
        <begin position="508"/>
        <end position="718"/>
    </location>
</feature>
<keyword evidence="6" id="KW-0732">Signal</keyword>
<dbReference type="InParanoid" id="A7RL39"/>
<dbReference type="HOGENOM" id="CLU_009257_1_1_1"/>
<dbReference type="InterPro" id="IPR001881">
    <property type="entry name" value="EGF-like_Ca-bd_dom"/>
</dbReference>
<dbReference type="Proteomes" id="UP000001593">
    <property type="component" value="Unassembled WGS sequence"/>
</dbReference>
<organism evidence="17 18">
    <name type="scientific">Nematostella vectensis</name>
    <name type="common">Starlet sea anemone</name>
    <dbReference type="NCBI Taxonomy" id="45351"/>
    <lineage>
        <taxon>Eukaryota</taxon>
        <taxon>Metazoa</taxon>
        <taxon>Cnidaria</taxon>
        <taxon>Anthozoa</taxon>
        <taxon>Hexacorallia</taxon>
        <taxon>Actiniaria</taxon>
        <taxon>Edwardsiidae</taxon>
        <taxon>Nematostella</taxon>
    </lineage>
</organism>
<evidence type="ECO:0000256" key="14">
    <source>
        <dbReference type="SAM" id="MobiDB-lite"/>
    </source>
</evidence>
<dbReference type="InterPro" id="IPR013320">
    <property type="entry name" value="ConA-like_dom_sf"/>
</dbReference>
<feature type="domain" description="EGF-like" evidence="15">
    <location>
        <begin position="156"/>
        <end position="199"/>
    </location>
</feature>
<evidence type="ECO:0000256" key="11">
    <source>
        <dbReference type="ARBA" id="ARBA00023180"/>
    </source>
</evidence>
<evidence type="ECO:0000313" key="18">
    <source>
        <dbReference type="Proteomes" id="UP000001593"/>
    </source>
</evidence>
<comment type="similarity">
    <text evidence="2">Belongs to the EGF domain peptide family.</text>
</comment>
<dbReference type="FunFam" id="4.10.1080.10:FF:000001">
    <property type="entry name" value="Thrombospondin 3"/>
    <property type="match status" value="1"/>
</dbReference>
<dbReference type="EMBL" id="DS469517">
    <property type="protein sequence ID" value="EDO47865.1"/>
    <property type="molecule type" value="Genomic_DNA"/>
</dbReference>
<evidence type="ECO:0000256" key="6">
    <source>
        <dbReference type="ARBA" id="ARBA00022729"/>
    </source>
</evidence>
<dbReference type="SMART" id="SM00179">
    <property type="entry name" value="EGF_CA"/>
    <property type="match status" value="4"/>
</dbReference>
<evidence type="ECO:0000256" key="4">
    <source>
        <dbReference type="ARBA" id="ARBA00022525"/>
    </source>
</evidence>
<dbReference type="PROSITE" id="PS50026">
    <property type="entry name" value="EGF_3"/>
    <property type="match status" value="3"/>
</dbReference>
<dbReference type="PANTHER" id="PTHR10199:SF110">
    <property type="entry name" value="TSP C-TERMINAL DOMAIN-CONTAINING PROTEIN"/>
    <property type="match status" value="1"/>
</dbReference>
<dbReference type="SUPFAM" id="SSF57196">
    <property type="entry name" value="EGF/Laminin"/>
    <property type="match status" value="1"/>
</dbReference>
<dbReference type="InterPro" id="IPR028974">
    <property type="entry name" value="TSP_type-3_rpt"/>
</dbReference>
<dbReference type="InterPro" id="IPR017897">
    <property type="entry name" value="Thrombospondin_3_rpt"/>
</dbReference>
<dbReference type="FunFam" id="2.10.25.10:FF:000038">
    <property type="entry name" value="Fibrillin 2"/>
    <property type="match status" value="1"/>
</dbReference>
<evidence type="ECO:0000256" key="8">
    <source>
        <dbReference type="ARBA" id="ARBA00022837"/>
    </source>
</evidence>
<comment type="subcellular location">
    <subcellularLocation>
        <location evidence="1">Secreted</location>
    </subcellularLocation>
</comment>
<keyword evidence="10" id="KW-1015">Disulfide bond</keyword>
<dbReference type="InterPro" id="IPR000742">
    <property type="entry name" value="EGF"/>
</dbReference>
<sequence>CKQCDPGSFNNKSKADSCQCCPNGYSSTHMKTSCKPCLDIEWTDHGSFPNCTLCKTCDASAGCPCLNKPCFPGVKCRNTGSGSFKCESCPDGYEGDGVTCTDINECSLAYPCYDNSSCVNLSPGYRCGGCPPGYRGNAPSGIGLSHAHSSKQVCTEINECAEGTASCDPNSQCLNTPLGSYTCGFCNPGFIGHGTTGCSPGDLCTNGTHTCHADATCTQTAAGKYKCVCKNGFGGNGEECNPDQDFDAIPDVGLSCTLSNCRKDNCPVVPNTGQEDNDSDTEGDACDADDDNDLIPDKQDNCQFKSNPDQQDTDGDGVGDACDNCVNDPNPDQKDTDGDGQGNACDNDSDGDGISDTMDKCKFLKAANDQNDTDSDGVGDPCDNCKNTANANQLDTNQNGYGDACDGPGKDKDGDGVLNEFDNCVDLPNGDQADADGDGIGDACDDDADGDGVPNLTDNCILVSNPAQEHVHPEAVGDKCMADYDGDGVVDNDDACPNVKHITKTSFLDHFLVDLYPGHGDPIPEWHVAVKGIDVEHVSNSSRPAMLIGETRYGPVDFSGTLYVKGSSGTDYIGVVFGYQTNQKFYVVMWRKENINFAAANINVGIKGVQLKLVDSNVGPGLELAQAIWHSTDKTDKTKLVWQDPKMAGWKHETPYQFHIKHRPSIGLIRIRVFQGETVLTDSGDLYDTTITGGRLGMFVFGQEDVIWSRLEAKCADR</sequence>
<reference evidence="17 18" key="1">
    <citation type="journal article" date="2007" name="Science">
        <title>Sea anemone genome reveals ancestral eumetazoan gene repertoire and genomic organization.</title>
        <authorList>
            <person name="Putnam N.H."/>
            <person name="Srivastava M."/>
            <person name="Hellsten U."/>
            <person name="Dirks B."/>
            <person name="Chapman J."/>
            <person name="Salamov A."/>
            <person name="Terry A."/>
            <person name="Shapiro H."/>
            <person name="Lindquist E."/>
            <person name="Kapitonov V.V."/>
            <person name="Jurka J."/>
            <person name="Genikhovich G."/>
            <person name="Grigoriev I.V."/>
            <person name="Lucas S.M."/>
            <person name="Steele R.E."/>
            <person name="Finnerty J.R."/>
            <person name="Technau U."/>
            <person name="Martindale M.Q."/>
            <person name="Rokhsar D.S."/>
        </authorList>
    </citation>
    <scope>NUCLEOTIDE SEQUENCE [LARGE SCALE GENOMIC DNA]</scope>
    <source>
        <strain evidence="18">CH2 X CH6</strain>
    </source>
</reference>
<dbReference type="PhylomeDB" id="A7RL39"/>
<dbReference type="InterPro" id="IPR024731">
    <property type="entry name" value="NELL2-like_EGF"/>
</dbReference>
<dbReference type="SMART" id="SM00181">
    <property type="entry name" value="EGF"/>
    <property type="match status" value="4"/>
</dbReference>
<evidence type="ECO:0000256" key="2">
    <source>
        <dbReference type="ARBA" id="ARBA00006373"/>
    </source>
</evidence>
<dbReference type="FunFam" id="2.10.25.10:FF:000025">
    <property type="entry name" value="Thrombospondin 3"/>
    <property type="match status" value="1"/>
</dbReference>
<dbReference type="STRING" id="45351.A7RL39"/>
<feature type="region of interest" description="Disordered" evidence="14">
    <location>
        <begin position="272"/>
        <end position="351"/>
    </location>
</feature>
<dbReference type="PROSITE" id="PS01186">
    <property type="entry name" value="EGF_2"/>
    <property type="match status" value="1"/>
</dbReference>
<evidence type="ECO:0000259" key="16">
    <source>
        <dbReference type="PROSITE" id="PS51236"/>
    </source>
</evidence>